<evidence type="ECO:0000256" key="2">
    <source>
        <dbReference type="ARBA" id="ARBA00023004"/>
    </source>
</evidence>
<dbReference type="InterPro" id="IPR006638">
    <property type="entry name" value="Elp3/MiaA/NifB-like_rSAM"/>
</dbReference>
<dbReference type="GO" id="GO:0051536">
    <property type="term" value="F:iron-sulfur cluster binding"/>
    <property type="evidence" value="ECO:0007669"/>
    <property type="project" value="UniProtKB-KW"/>
</dbReference>
<dbReference type="AlphaFoldDB" id="A0A5B8RBA0"/>
<dbReference type="EMBL" id="MN079088">
    <property type="protein sequence ID" value="QEA04734.1"/>
    <property type="molecule type" value="Genomic_DNA"/>
</dbReference>
<dbReference type="Pfam" id="PF04055">
    <property type="entry name" value="Radical_SAM"/>
    <property type="match status" value="1"/>
</dbReference>
<organism evidence="5">
    <name type="scientific">uncultured organism</name>
    <dbReference type="NCBI Taxonomy" id="155900"/>
    <lineage>
        <taxon>unclassified sequences</taxon>
        <taxon>environmental samples</taxon>
    </lineage>
</organism>
<dbReference type="GO" id="GO:0003824">
    <property type="term" value="F:catalytic activity"/>
    <property type="evidence" value="ECO:0007669"/>
    <property type="project" value="InterPro"/>
</dbReference>
<proteinExistence type="predicted"/>
<dbReference type="InterPro" id="IPR058240">
    <property type="entry name" value="rSAM_sf"/>
</dbReference>
<dbReference type="InterPro" id="IPR040086">
    <property type="entry name" value="MJ0683-like"/>
</dbReference>
<evidence type="ECO:0000256" key="1">
    <source>
        <dbReference type="ARBA" id="ARBA00022723"/>
    </source>
</evidence>
<accession>A0A5B8RBA0</accession>
<keyword evidence="1" id="KW-0479">Metal-binding</keyword>
<keyword evidence="3" id="KW-0411">Iron-sulfur</keyword>
<keyword evidence="2" id="KW-0408">Iron</keyword>
<dbReference type="CDD" id="cd01335">
    <property type="entry name" value="Radical_SAM"/>
    <property type="match status" value="1"/>
</dbReference>
<dbReference type="PANTHER" id="PTHR43432">
    <property type="entry name" value="SLR0285 PROTEIN"/>
    <property type="match status" value="1"/>
</dbReference>
<dbReference type="Gene3D" id="3.80.30.30">
    <property type="match status" value="1"/>
</dbReference>
<feature type="domain" description="Elp3/MiaA/NifB-like radical SAM core" evidence="4">
    <location>
        <begin position="68"/>
        <end position="293"/>
    </location>
</feature>
<dbReference type="InterPro" id="IPR007197">
    <property type="entry name" value="rSAM"/>
</dbReference>
<dbReference type="SMART" id="SM00729">
    <property type="entry name" value="Elp3"/>
    <property type="match status" value="1"/>
</dbReference>
<dbReference type="SFLD" id="SFLDS00029">
    <property type="entry name" value="Radical_SAM"/>
    <property type="match status" value="1"/>
</dbReference>
<evidence type="ECO:0000259" key="4">
    <source>
        <dbReference type="SMART" id="SM00729"/>
    </source>
</evidence>
<gene>
    <name evidence="5" type="ORF">KBTEX_01042</name>
</gene>
<protein>
    <recommendedName>
        <fullName evidence="4">Elp3/MiaA/NifB-like radical SAM core domain-containing protein</fullName>
    </recommendedName>
</protein>
<sequence length="359" mass="39202">MPAHCTDGPLKGRGSFTNRASRFSAWQSEVFDDGWDSAEPPPQRLPTRILDDPSRSVVSWNTSPDIPFDRSVNPYKGCEHGCPYCYARPTHAYLDMSPGLDFETRVLAKRDAPALLRRTLAQRGYTPAPMALGANTDPYQPAERRLGITRGVLEVLAEARHPVVIVTKSALVERDLDILAEMAGRNLVSVHLSITTLDRDLGRRMEPRAAAPQRRLRTLTALTEAGIPAGVLFAPVIPALNDAEMESVLAQSSDAGAVSAAYVLLRLPREVEGLFTEWLEAHYPDRAAHVLSLVQQMRGGSSNDSRFGSRMRGTGAHADVIAARFRVAARRLGLDGGGPVLDCAAFRPPREDGQFDLFG</sequence>
<dbReference type="SUPFAM" id="SSF102114">
    <property type="entry name" value="Radical SAM enzymes"/>
    <property type="match status" value="1"/>
</dbReference>
<dbReference type="GO" id="GO:0046872">
    <property type="term" value="F:metal ion binding"/>
    <property type="evidence" value="ECO:0007669"/>
    <property type="project" value="UniProtKB-KW"/>
</dbReference>
<evidence type="ECO:0000256" key="3">
    <source>
        <dbReference type="ARBA" id="ARBA00023014"/>
    </source>
</evidence>
<dbReference type="SFLD" id="SFLDG01084">
    <property type="entry name" value="Uncharacterised_Radical_SAM_Su"/>
    <property type="match status" value="1"/>
</dbReference>
<dbReference type="PANTHER" id="PTHR43432:SF3">
    <property type="entry name" value="SLR0285 PROTEIN"/>
    <property type="match status" value="1"/>
</dbReference>
<dbReference type="NCBIfam" id="NF033668">
    <property type="entry name" value="rSAM_PA0069"/>
    <property type="match status" value="1"/>
</dbReference>
<name>A0A5B8RBA0_9ZZZZ</name>
<reference evidence="5" key="1">
    <citation type="submission" date="2019-06" db="EMBL/GenBank/DDBJ databases">
        <authorList>
            <person name="Murdoch R.W."/>
            <person name="Fathepure B."/>
        </authorList>
    </citation>
    <scope>NUCLEOTIDE SEQUENCE</scope>
</reference>
<evidence type="ECO:0000313" key="5">
    <source>
        <dbReference type="EMBL" id="QEA04734.1"/>
    </source>
</evidence>